<keyword evidence="2" id="KW-1185">Reference proteome</keyword>
<dbReference type="EMBL" id="JAOPKZ010000020">
    <property type="protein sequence ID" value="MCU5747073.1"/>
    <property type="molecule type" value="Genomic_DNA"/>
</dbReference>
<organism evidence="1 2">
    <name type="scientific">Staphylococcus marylandisciuri</name>
    <dbReference type="NCBI Taxonomy" id="2981529"/>
    <lineage>
        <taxon>Bacteria</taxon>
        <taxon>Bacillati</taxon>
        <taxon>Bacillota</taxon>
        <taxon>Bacilli</taxon>
        <taxon>Bacillales</taxon>
        <taxon>Staphylococcaceae</taxon>
        <taxon>Staphylococcus</taxon>
    </lineage>
</organism>
<evidence type="ECO:0000313" key="2">
    <source>
        <dbReference type="Proteomes" id="UP001209553"/>
    </source>
</evidence>
<dbReference type="RefSeq" id="WP_262856786.1">
    <property type="nucleotide sequence ID" value="NZ_JAOPKZ010000020.1"/>
</dbReference>
<sequence>MQLKAYPEWKVINQSKQSIAIQEDSISVSVISPISDYAFGILAQATFINDNHHITDVEVENNSKSITMTADHENQSIIIRDIE</sequence>
<comment type="caution">
    <text evidence="1">The sequence shown here is derived from an EMBL/GenBank/DDBJ whole genome shotgun (WGS) entry which is preliminary data.</text>
</comment>
<reference evidence="1 2" key="1">
    <citation type="journal article" date="2023" name="Int. J. Syst. Evol. Microbiol.">
        <title>Streptococcus sciuri sp. nov., Staphylococcus marylandisciuri sp. nov. and Staphylococcus americanisciuri sp. nov., isolated from faeces of eastern grey squirrel (Sciurus carolinensis).</title>
        <authorList>
            <person name="Volokhov D.V."/>
            <person name="Zagorodnyaya T.A."/>
            <person name="Furtak V.A."/>
            <person name="Nattanmai G."/>
            <person name="Randall L."/>
            <person name="Jose S."/>
            <person name="Gao Y."/>
            <person name="Eisenberg T."/>
            <person name="Delmonte P."/>
            <person name="Blom J."/>
            <person name="Mitchell K.K."/>
        </authorList>
    </citation>
    <scope>NUCLEOTIDE SEQUENCE [LARGE SCALE GENOMIC DNA]</scope>
    <source>
        <strain evidence="1 2">SQ8-PEA</strain>
    </source>
</reference>
<gene>
    <name evidence="1" type="ORF">N9R04_10405</name>
</gene>
<accession>A0ABT2QSW6</accession>
<protein>
    <submittedName>
        <fullName evidence="1">Uncharacterized protein</fullName>
    </submittedName>
</protein>
<name>A0ABT2QSW6_9STAP</name>
<proteinExistence type="predicted"/>
<dbReference type="Proteomes" id="UP001209553">
    <property type="component" value="Unassembled WGS sequence"/>
</dbReference>
<evidence type="ECO:0000313" key="1">
    <source>
        <dbReference type="EMBL" id="MCU5747073.1"/>
    </source>
</evidence>